<keyword evidence="6" id="KW-1185">Reference proteome</keyword>
<feature type="compositionally biased region" description="Low complexity" evidence="3">
    <location>
        <begin position="605"/>
        <end position="620"/>
    </location>
</feature>
<feature type="compositionally biased region" description="Basic and acidic residues" evidence="3">
    <location>
        <begin position="565"/>
        <end position="574"/>
    </location>
</feature>
<evidence type="ECO:0000313" key="6">
    <source>
        <dbReference type="Proteomes" id="UP000245609"/>
    </source>
</evidence>
<organism evidence="5 6">
    <name type="scientific">Smittium megazygosporum</name>
    <dbReference type="NCBI Taxonomy" id="133381"/>
    <lineage>
        <taxon>Eukaryota</taxon>
        <taxon>Fungi</taxon>
        <taxon>Fungi incertae sedis</taxon>
        <taxon>Zoopagomycota</taxon>
        <taxon>Kickxellomycotina</taxon>
        <taxon>Harpellomycetes</taxon>
        <taxon>Harpellales</taxon>
        <taxon>Legeriomycetaceae</taxon>
        <taxon>Smittium</taxon>
    </lineage>
</organism>
<dbReference type="GO" id="GO:0000278">
    <property type="term" value="P:mitotic cell cycle"/>
    <property type="evidence" value="ECO:0007669"/>
    <property type="project" value="TreeGrafter"/>
</dbReference>
<dbReference type="PANTHER" id="PTHR28637">
    <property type="entry name" value="DNA REPLICATION FACTOR CDT1"/>
    <property type="match status" value="1"/>
</dbReference>
<dbReference type="Pfam" id="PF08839">
    <property type="entry name" value="CDT1"/>
    <property type="match status" value="1"/>
</dbReference>
<feature type="region of interest" description="Disordered" evidence="3">
    <location>
        <begin position="126"/>
        <end position="165"/>
    </location>
</feature>
<dbReference type="Gene3D" id="1.10.10.1420">
    <property type="entry name" value="DNA replication factor Cdt1, C-terminal WH domain"/>
    <property type="match status" value="1"/>
</dbReference>
<name>A0A2T9ZJV3_9FUNG</name>
<dbReference type="GO" id="GO:0003677">
    <property type="term" value="F:DNA binding"/>
    <property type="evidence" value="ECO:0007669"/>
    <property type="project" value="InterPro"/>
</dbReference>
<sequence>MVVTTRSSRSATLESFKVHPTHQSIQKSEYGGKENYELAKLTGSESKKAEMLNDMTNVSDKSNTEENNNNTPQDEPFQQVEFKENALKLLGRIRRSLKKDSLELEQKQTQLEEKILERLGGALRGSQVDANPLSSKPSIGSSGTDLESSRNLSVIKPPPSSDISPIAEKLDNRIYDNQNDAKRLAESIKKALNSRSISRQSSSSQLDMSKQSSLVDTPTGSKVTDKNSQSIDLIDPKAILVSIPKPLNENSKGEDAPIPTSVDAGHLKHDAQNQTREIRDQNEEIILKRIKEKHFRDQAQYSPALTQSSSSKVKNFSNQSFEKPVLEQPIQSQKFIPVTVWPDKKKLPESLQILETLFQALEHTLVFALAANKQYCTFSYVKKSVENVSSRAFSVEKLSQIRFLFPNAYEIVYPDQSNGLGSQISGRSHNGASPLRLSLKSDNFFISLKFTNESGSFFPRLMETRRNFFRKQLLINYNQSKDPFFNNCKSISNSDNVKEQIPRFPVSDLAVRKSIPLENAIYESKEEAPVTRDKGSQLSSISDSTANQSSHSSKPQPLQNTKISASEEKEKPVSKAKDLLARIRAKQQESQKKYTSTNSTAVEPSIQNISSQNSNNTTPPSEKEKSRMIMIIDCLNFIFGIERKTVLPLGTVTSKIIDSLSVDLSQPEIHALLAKISNLVPEWLSFESISEKTTTKPNEINPFSSPKTIHTTKGIISRDSGLLSPFEIVQASKLHAISLANAVVKINRSSGVQSIKKKILGNGNHY</sequence>
<feature type="compositionally biased region" description="Polar residues" evidence="3">
    <location>
        <begin position="536"/>
        <end position="564"/>
    </location>
</feature>
<proteinExistence type="inferred from homology"/>
<evidence type="ECO:0000259" key="4">
    <source>
        <dbReference type="SMART" id="SM01075"/>
    </source>
</evidence>
<comment type="similarity">
    <text evidence="1">Belongs to the Cdt1 family.</text>
</comment>
<feature type="region of interest" description="Disordered" evidence="3">
    <location>
        <begin position="526"/>
        <end position="574"/>
    </location>
</feature>
<evidence type="ECO:0000256" key="2">
    <source>
        <dbReference type="ARBA" id="ARBA00023306"/>
    </source>
</evidence>
<feature type="compositionally biased region" description="Polar residues" evidence="3">
    <location>
        <begin position="593"/>
        <end position="602"/>
    </location>
</feature>
<feature type="domain" description="CDT1 Geminin-binding" evidence="4">
    <location>
        <begin position="347"/>
        <end position="503"/>
    </location>
</feature>
<feature type="region of interest" description="Disordered" evidence="3">
    <location>
        <begin position="192"/>
        <end position="228"/>
    </location>
</feature>
<dbReference type="GO" id="GO:0070182">
    <property type="term" value="F:DNA polymerase binding"/>
    <property type="evidence" value="ECO:0007669"/>
    <property type="project" value="TreeGrafter"/>
</dbReference>
<dbReference type="PANTHER" id="PTHR28637:SF1">
    <property type="entry name" value="DNA REPLICATION FACTOR CDT1"/>
    <property type="match status" value="1"/>
</dbReference>
<dbReference type="InterPro" id="IPR045173">
    <property type="entry name" value="Cdt1"/>
</dbReference>
<feature type="compositionally biased region" description="Polar residues" evidence="3">
    <location>
        <begin position="214"/>
        <end position="228"/>
    </location>
</feature>
<dbReference type="InterPro" id="IPR036390">
    <property type="entry name" value="WH_DNA-bd_sf"/>
</dbReference>
<dbReference type="GO" id="GO:0030174">
    <property type="term" value="P:regulation of DNA-templated DNA replication initiation"/>
    <property type="evidence" value="ECO:0007669"/>
    <property type="project" value="InterPro"/>
</dbReference>
<dbReference type="OrthoDB" id="341730at2759"/>
<comment type="caution">
    <text evidence="5">The sequence shown here is derived from an EMBL/GenBank/DDBJ whole genome shotgun (WGS) entry which is preliminary data.</text>
</comment>
<dbReference type="Proteomes" id="UP000245609">
    <property type="component" value="Unassembled WGS sequence"/>
</dbReference>
<feature type="region of interest" description="Disordered" evidence="3">
    <location>
        <begin position="247"/>
        <end position="270"/>
    </location>
</feature>
<feature type="compositionally biased region" description="Low complexity" evidence="3">
    <location>
        <begin position="194"/>
        <end position="213"/>
    </location>
</feature>
<dbReference type="InterPro" id="IPR038090">
    <property type="entry name" value="Cdt1_C_WH_dom_sf"/>
</dbReference>
<gene>
    <name evidence="5" type="ORF">BB560_000658</name>
</gene>
<evidence type="ECO:0000256" key="3">
    <source>
        <dbReference type="SAM" id="MobiDB-lite"/>
    </source>
</evidence>
<dbReference type="SMART" id="SM01075">
    <property type="entry name" value="CDT1"/>
    <property type="match status" value="1"/>
</dbReference>
<evidence type="ECO:0000313" key="5">
    <source>
        <dbReference type="EMBL" id="PVV04830.1"/>
    </source>
</evidence>
<dbReference type="GO" id="GO:0071163">
    <property type="term" value="P:DNA replication preinitiation complex assembly"/>
    <property type="evidence" value="ECO:0007669"/>
    <property type="project" value="InterPro"/>
</dbReference>
<dbReference type="Pfam" id="PF16679">
    <property type="entry name" value="CDT1_C"/>
    <property type="match status" value="1"/>
</dbReference>
<evidence type="ECO:0000256" key="1">
    <source>
        <dbReference type="ARBA" id="ARBA00008356"/>
    </source>
</evidence>
<dbReference type="GO" id="GO:0005634">
    <property type="term" value="C:nucleus"/>
    <property type="evidence" value="ECO:0007669"/>
    <property type="project" value="TreeGrafter"/>
</dbReference>
<accession>A0A2T9ZJV3</accession>
<dbReference type="STRING" id="133381.A0A2T9ZJV3"/>
<dbReference type="GO" id="GO:0000076">
    <property type="term" value="P:DNA replication checkpoint signaling"/>
    <property type="evidence" value="ECO:0007669"/>
    <property type="project" value="TreeGrafter"/>
</dbReference>
<protein>
    <recommendedName>
        <fullName evidence="4">CDT1 Geminin-binding domain-containing protein</fullName>
    </recommendedName>
</protein>
<dbReference type="InterPro" id="IPR032054">
    <property type="entry name" value="Cdt1_C"/>
</dbReference>
<feature type="region of interest" description="Disordered" evidence="3">
    <location>
        <begin position="586"/>
        <end position="625"/>
    </location>
</feature>
<dbReference type="SUPFAM" id="SSF46785">
    <property type="entry name" value="Winged helix' DNA-binding domain"/>
    <property type="match status" value="1"/>
</dbReference>
<dbReference type="InterPro" id="IPR014939">
    <property type="entry name" value="CDT1_Gemini-bd-like"/>
</dbReference>
<dbReference type="EMBL" id="MBFS01000073">
    <property type="protein sequence ID" value="PVV04830.1"/>
    <property type="molecule type" value="Genomic_DNA"/>
</dbReference>
<keyword evidence="2" id="KW-0131">Cell cycle</keyword>
<feature type="compositionally biased region" description="Basic and acidic residues" evidence="3">
    <location>
        <begin position="526"/>
        <end position="535"/>
    </location>
</feature>
<feature type="compositionally biased region" description="Polar residues" evidence="3">
    <location>
        <begin position="128"/>
        <end position="152"/>
    </location>
</feature>
<dbReference type="AlphaFoldDB" id="A0A2T9ZJV3"/>
<reference evidence="5 6" key="1">
    <citation type="journal article" date="2018" name="MBio">
        <title>Comparative Genomics Reveals the Core Gene Toolbox for the Fungus-Insect Symbiosis.</title>
        <authorList>
            <person name="Wang Y."/>
            <person name="Stata M."/>
            <person name="Wang W."/>
            <person name="Stajich J.E."/>
            <person name="White M.M."/>
            <person name="Moncalvo J.M."/>
        </authorList>
    </citation>
    <scope>NUCLEOTIDE SEQUENCE [LARGE SCALE GENOMIC DNA]</scope>
    <source>
        <strain evidence="5 6">SC-DP-2</strain>
    </source>
</reference>